<dbReference type="PANTHER" id="PTHR15362:SF4">
    <property type="entry name" value="CDP-DIACYLGLYCEROL--INOSITOL 3-PHOSPHATIDYLTRANSFERASE"/>
    <property type="match status" value="1"/>
</dbReference>
<evidence type="ECO:0000256" key="11">
    <source>
        <dbReference type="ARBA" id="ARBA00022989"/>
    </source>
</evidence>
<keyword evidence="13" id="KW-0472">Membrane</keyword>
<evidence type="ECO:0000256" key="6">
    <source>
        <dbReference type="ARBA" id="ARBA00022516"/>
    </source>
</evidence>
<evidence type="ECO:0000256" key="16">
    <source>
        <dbReference type="ARBA" id="ARBA00023264"/>
    </source>
</evidence>
<dbReference type="Pfam" id="PF01066">
    <property type="entry name" value="CDP-OH_P_transf"/>
    <property type="match status" value="1"/>
</dbReference>
<keyword evidence="21" id="KW-1185">Reference proteome</keyword>
<evidence type="ECO:0000256" key="18">
    <source>
        <dbReference type="ARBA" id="ARBA00079946"/>
    </source>
</evidence>
<dbReference type="GO" id="GO:0005794">
    <property type="term" value="C:Golgi apparatus"/>
    <property type="evidence" value="ECO:0007669"/>
    <property type="project" value="TreeGrafter"/>
</dbReference>
<keyword evidence="12" id="KW-0443">Lipid metabolism</keyword>
<evidence type="ECO:0000313" key="20">
    <source>
        <dbReference type="EMBL" id="CAF2980913.1"/>
    </source>
</evidence>
<keyword evidence="6" id="KW-0444">Lipid biosynthesis</keyword>
<comment type="subcellular location">
    <subcellularLocation>
        <location evidence="3">Membrane</location>
        <topology evidence="3">Multi-pass membrane protein</topology>
    </subcellularLocation>
</comment>
<evidence type="ECO:0000256" key="2">
    <source>
        <dbReference type="ARBA" id="ARBA00001946"/>
    </source>
</evidence>
<keyword evidence="11" id="KW-1133">Transmembrane helix</keyword>
<evidence type="ECO:0000256" key="10">
    <source>
        <dbReference type="ARBA" id="ARBA00022842"/>
    </source>
</evidence>
<dbReference type="InterPro" id="IPR048254">
    <property type="entry name" value="CDP_ALCOHOL_P_TRANSF_CS"/>
</dbReference>
<evidence type="ECO:0000256" key="13">
    <source>
        <dbReference type="ARBA" id="ARBA00023136"/>
    </source>
</evidence>
<dbReference type="PANTHER" id="PTHR15362">
    <property type="entry name" value="PHOSPHATIDYLINOSITOL SYNTHASE"/>
    <property type="match status" value="1"/>
</dbReference>
<evidence type="ECO:0000256" key="3">
    <source>
        <dbReference type="ARBA" id="ARBA00004141"/>
    </source>
</evidence>
<evidence type="ECO:0000256" key="1">
    <source>
        <dbReference type="ARBA" id="ARBA00001936"/>
    </source>
</evidence>
<dbReference type="GO" id="GO:0003881">
    <property type="term" value="F:CDP-diacylglycerol-inositol 3-phosphatidyltransferase activity"/>
    <property type="evidence" value="ECO:0007669"/>
    <property type="project" value="UniProtKB-EC"/>
</dbReference>
<keyword evidence="14" id="KW-0594">Phospholipid biosynthesis</keyword>
<keyword evidence="7 19" id="KW-0808">Transferase</keyword>
<dbReference type="GO" id="GO:0016020">
    <property type="term" value="C:membrane"/>
    <property type="evidence" value="ECO:0007669"/>
    <property type="project" value="UniProtKB-SubCell"/>
</dbReference>
<dbReference type="InterPro" id="IPR043130">
    <property type="entry name" value="CDP-OH_PTrfase_TM_dom"/>
</dbReference>
<sequence length="222" mass="25332">MLGSNQEPCSLDCLLNTKNVFLFIPNLIGYTRIFLLIISIAVMQSHYILCATCYSLSAVLDIVDGLAARKFNQCTQFGALLDMLTDRCGTMALVFTIGIFYPSYSFFLSLSSIIDISMHWIHCQVSVVRGQTSHKSGLDESLPFILRFYYENETFLNFMCLTNEAFYVSLYVSYFTSDIFLLLLHWCENRHIPICFAQIRPCSTTGLLRYVGSCSNRLSREE</sequence>
<evidence type="ECO:0000256" key="15">
    <source>
        <dbReference type="ARBA" id="ARBA00023211"/>
    </source>
</evidence>
<evidence type="ECO:0000256" key="19">
    <source>
        <dbReference type="RuleBase" id="RU003750"/>
    </source>
</evidence>
<dbReference type="FunFam" id="1.20.120.1760:FF:000003">
    <property type="entry name" value="CDP-diacylglycerol--inositol 3-phosphatidyltransferase"/>
    <property type="match status" value="1"/>
</dbReference>
<keyword evidence="15" id="KW-0464">Manganese</keyword>
<gene>
    <name evidence="20" type="ORF">LSAA_12249</name>
</gene>
<evidence type="ECO:0000256" key="9">
    <source>
        <dbReference type="ARBA" id="ARBA00022723"/>
    </source>
</evidence>
<evidence type="ECO:0000256" key="17">
    <source>
        <dbReference type="ARBA" id="ARBA00070582"/>
    </source>
</evidence>
<protein>
    <recommendedName>
        <fullName evidence="17">CDP-diacylglycerol--inositol 3-phosphatidyltransferase</fullName>
        <ecNumber evidence="5">2.7.8.11</ecNumber>
    </recommendedName>
    <alternativeName>
        <fullName evidence="18">Phosphatidylinositol synthase</fullName>
    </alternativeName>
</protein>
<evidence type="ECO:0000256" key="5">
    <source>
        <dbReference type="ARBA" id="ARBA00013212"/>
    </source>
</evidence>
<dbReference type="AlphaFoldDB" id="A0A7R8HC09"/>
<name>A0A7R8HC09_LEPSM</name>
<dbReference type="GO" id="GO:0006661">
    <property type="term" value="P:phosphatidylinositol biosynthetic process"/>
    <property type="evidence" value="ECO:0007669"/>
    <property type="project" value="TreeGrafter"/>
</dbReference>
<organism evidence="20 21">
    <name type="scientific">Lepeophtheirus salmonis</name>
    <name type="common">Salmon louse</name>
    <name type="synonym">Caligus salmonis</name>
    <dbReference type="NCBI Taxonomy" id="72036"/>
    <lineage>
        <taxon>Eukaryota</taxon>
        <taxon>Metazoa</taxon>
        <taxon>Ecdysozoa</taxon>
        <taxon>Arthropoda</taxon>
        <taxon>Crustacea</taxon>
        <taxon>Multicrustacea</taxon>
        <taxon>Hexanauplia</taxon>
        <taxon>Copepoda</taxon>
        <taxon>Siphonostomatoida</taxon>
        <taxon>Caligidae</taxon>
        <taxon>Lepeophtheirus</taxon>
    </lineage>
</organism>
<dbReference type="PROSITE" id="PS00379">
    <property type="entry name" value="CDP_ALCOHOL_P_TRANSF"/>
    <property type="match status" value="1"/>
</dbReference>
<evidence type="ECO:0000256" key="7">
    <source>
        <dbReference type="ARBA" id="ARBA00022679"/>
    </source>
</evidence>
<evidence type="ECO:0000313" key="21">
    <source>
        <dbReference type="Proteomes" id="UP000675881"/>
    </source>
</evidence>
<keyword evidence="10" id="KW-0460">Magnesium</keyword>
<comment type="cofactor">
    <cofactor evidence="2">
        <name>Mg(2+)</name>
        <dbReference type="ChEBI" id="CHEBI:18420"/>
    </cofactor>
</comment>
<dbReference type="InterPro" id="IPR000462">
    <property type="entry name" value="CDP-OH_P_trans"/>
</dbReference>
<dbReference type="OrthoDB" id="10251079at2759"/>
<evidence type="ECO:0000256" key="12">
    <source>
        <dbReference type="ARBA" id="ARBA00023098"/>
    </source>
</evidence>
<keyword evidence="8" id="KW-0812">Transmembrane</keyword>
<dbReference type="EMBL" id="HG994585">
    <property type="protein sequence ID" value="CAF2980913.1"/>
    <property type="molecule type" value="Genomic_DNA"/>
</dbReference>
<proteinExistence type="inferred from homology"/>
<accession>A0A7R8HC09</accession>
<dbReference type="Gene3D" id="1.20.120.1760">
    <property type="match status" value="1"/>
</dbReference>
<evidence type="ECO:0000256" key="14">
    <source>
        <dbReference type="ARBA" id="ARBA00023209"/>
    </source>
</evidence>
<dbReference type="EC" id="2.7.8.11" evidence="5"/>
<evidence type="ECO:0000256" key="4">
    <source>
        <dbReference type="ARBA" id="ARBA00010441"/>
    </source>
</evidence>
<comment type="similarity">
    <text evidence="4 19">Belongs to the CDP-alcohol phosphatidyltransferase class-I family.</text>
</comment>
<evidence type="ECO:0000256" key="8">
    <source>
        <dbReference type="ARBA" id="ARBA00022692"/>
    </source>
</evidence>
<reference evidence="20" key="1">
    <citation type="submission" date="2021-02" db="EMBL/GenBank/DDBJ databases">
        <authorList>
            <person name="Bekaert M."/>
        </authorList>
    </citation>
    <scope>NUCLEOTIDE SEQUENCE</scope>
    <source>
        <strain evidence="20">IoA-00</strain>
    </source>
</reference>
<keyword evidence="16" id="KW-1208">Phospholipid metabolism</keyword>
<keyword evidence="9" id="KW-0479">Metal-binding</keyword>
<comment type="cofactor">
    <cofactor evidence="1">
        <name>Mn(2+)</name>
        <dbReference type="ChEBI" id="CHEBI:29035"/>
    </cofactor>
</comment>
<dbReference type="Proteomes" id="UP000675881">
    <property type="component" value="Chromosome 6"/>
</dbReference>
<dbReference type="GO" id="GO:0046872">
    <property type="term" value="F:metal ion binding"/>
    <property type="evidence" value="ECO:0007669"/>
    <property type="project" value="UniProtKB-KW"/>
</dbReference>